<dbReference type="AlphaFoldDB" id="A0A1F6N2Z7"/>
<keyword evidence="1" id="KW-0472">Membrane</keyword>
<organism evidence="2 3">
    <name type="scientific">Candidatus Magasanikbacteria bacterium RIFCSPLOWO2_01_FULL_40_15</name>
    <dbReference type="NCBI Taxonomy" id="1798686"/>
    <lineage>
        <taxon>Bacteria</taxon>
        <taxon>Candidatus Magasanikiibacteriota</taxon>
    </lineage>
</organism>
<keyword evidence="1" id="KW-1133">Transmembrane helix</keyword>
<reference evidence="2 3" key="1">
    <citation type="journal article" date="2016" name="Nat. Commun.">
        <title>Thousands of microbial genomes shed light on interconnected biogeochemical processes in an aquifer system.</title>
        <authorList>
            <person name="Anantharaman K."/>
            <person name="Brown C.T."/>
            <person name="Hug L.A."/>
            <person name="Sharon I."/>
            <person name="Castelle C.J."/>
            <person name="Probst A.J."/>
            <person name="Thomas B.C."/>
            <person name="Singh A."/>
            <person name="Wilkins M.J."/>
            <person name="Karaoz U."/>
            <person name="Brodie E.L."/>
            <person name="Williams K.H."/>
            <person name="Hubbard S.S."/>
            <person name="Banfield J.F."/>
        </authorList>
    </citation>
    <scope>NUCLEOTIDE SEQUENCE [LARGE SCALE GENOMIC DNA]</scope>
</reference>
<dbReference type="EMBL" id="MFQH01000015">
    <property type="protein sequence ID" value="OGH78254.1"/>
    <property type="molecule type" value="Genomic_DNA"/>
</dbReference>
<evidence type="ECO:0000313" key="2">
    <source>
        <dbReference type="EMBL" id="OGH78254.1"/>
    </source>
</evidence>
<evidence type="ECO:0000256" key="1">
    <source>
        <dbReference type="SAM" id="Phobius"/>
    </source>
</evidence>
<evidence type="ECO:0000313" key="3">
    <source>
        <dbReference type="Proteomes" id="UP000177040"/>
    </source>
</evidence>
<evidence type="ECO:0008006" key="4">
    <source>
        <dbReference type="Google" id="ProtNLM"/>
    </source>
</evidence>
<feature type="transmembrane region" description="Helical" evidence="1">
    <location>
        <begin position="29"/>
        <end position="50"/>
    </location>
</feature>
<feature type="transmembrane region" description="Helical" evidence="1">
    <location>
        <begin position="92"/>
        <end position="115"/>
    </location>
</feature>
<keyword evidence="1" id="KW-0812">Transmembrane</keyword>
<gene>
    <name evidence="2" type="ORF">A2983_02270</name>
</gene>
<feature type="transmembrane region" description="Helical" evidence="1">
    <location>
        <begin position="62"/>
        <end position="86"/>
    </location>
</feature>
<dbReference type="Proteomes" id="UP000177040">
    <property type="component" value="Unassembled WGS sequence"/>
</dbReference>
<name>A0A1F6N2Z7_9BACT</name>
<accession>A0A1F6N2Z7</accession>
<proteinExistence type="predicted"/>
<comment type="caution">
    <text evidence="2">The sequence shown here is derived from an EMBL/GenBank/DDBJ whole genome shotgun (WGS) entry which is preliminary data.</text>
</comment>
<protein>
    <recommendedName>
        <fullName evidence="4">Major facilitator superfamily (MFS) profile domain-containing protein</fullName>
    </recommendedName>
</protein>
<sequence>MALATLLCWLSWILVLINIDPFVANLFGLGFFYVSFFFSLIGTTALGLFFMYQHRWQNKAPLFAYVAKSFREAIFVSGFLTLAIFLQGEQWLNWWTGSLLAAGFILFLSLIMSLAPRHEARSDYSPNNFV</sequence>